<name>A0ABS9L2E7_9MICC</name>
<keyword evidence="1 5" id="KW-0489">Methyltransferase</keyword>
<proteinExistence type="predicted"/>
<evidence type="ECO:0000313" key="6">
    <source>
        <dbReference type="Proteomes" id="UP001165368"/>
    </source>
</evidence>
<keyword evidence="2" id="KW-0808">Transferase</keyword>
<evidence type="ECO:0000313" key="5">
    <source>
        <dbReference type="EMBL" id="MCG2620677.1"/>
    </source>
</evidence>
<organism evidence="5 6">
    <name type="scientific">Arthrobacter hankyongi</name>
    <dbReference type="NCBI Taxonomy" id="2904801"/>
    <lineage>
        <taxon>Bacteria</taxon>
        <taxon>Bacillati</taxon>
        <taxon>Actinomycetota</taxon>
        <taxon>Actinomycetes</taxon>
        <taxon>Micrococcales</taxon>
        <taxon>Micrococcaceae</taxon>
        <taxon>Arthrobacter</taxon>
    </lineage>
</organism>
<dbReference type="CDD" id="cd02440">
    <property type="entry name" value="AdoMet_MTases"/>
    <property type="match status" value="1"/>
</dbReference>
<dbReference type="PANTHER" id="PTHR43464:SF19">
    <property type="entry name" value="UBIQUINONE BIOSYNTHESIS O-METHYLTRANSFERASE, MITOCHONDRIAL"/>
    <property type="match status" value="1"/>
</dbReference>
<dbReference type="GO" id="GO:0032259">
    <property type="term" value="P:methylation"/>
    <property type="evidence" value="ECO:0007669"/>
    <property type="project" value="UniProtKB-KW"/>
</dbReference>
<evidence type="ECO:0000259" key="4">
    <source>
        <dbReference type="Pfam" id="PF13649"/>
    </source>
</evidence>
<dbReference type="Proteomes" id="UP001165368">
    <property type="component" value="Unassembled WGS sequence"/>
</dbReference>
<dbReference type="GO" id="GO:0008168">
    <property type="term" value="F:methyltransferase activity"/>
    <property type="evidence" value="ECO:0007669"/>
    <property type="project" value="UniProtKB-KW"/>
</dbReference>
<evidence type="ECO:0000256" key="1">
    <source>
        <dbReference type="ARBA" id="ARBA00022603"/>
    </source>
</evidence>
<sequence>MGNQELHHPDPRLTAERDSFIDALVAAHRHQVLEIGCGTGEDGLAFVAAGINYVGLDPSEENIHLARARHLEAVVGTPAELPFAGGTFDAAWAMDALVEVSNTDMYGVMTEIMRVLRPGAPLAIGLRTGLQGQDTGGFDSPRSDEMVKSLFEPHGDIRSFTAWDLADGAGRYRFLVLAKP</sequence>
<dbReference type="Pfam" id="PF13649">
    <property type="entry name" value="Methyltransf_25"/>
    <property type="match status" value="1"/>
</dbReference>
<reference evidence="5" key="1">
    <citation type="submission" date="2022-01" db="EMBL/GenBank/DDBJ databases">
        <authorList>
            <person name="Jo J.-H."/>
            <person name="Im W.-T."/>
        </authorList>
    </citation>
    <scope>NUCLEOTIDE SEQUENCE</scope>
    <source>
        <strain evidence="5">I2-34</strain>
    </source>
</reference>
<dbReference type="InterPro" id="IPR029063">
    <property type="entry name" value="SAM-dependent_MTases_sf"/>
</dbReference>
<accession>A0ABS9L2E7</accession>
<dbReference type="Gene3D" id="3.40.50.150">
    <property type="entry name" value="Vaccinia Virus protein VP39"/>
    <property type="match status" value="1"/>
</dbReference>
<keyword evidence="6" id="KW-1185">Reference proteome</keyword>
<gene>
    <name evidence="5" type="ORF">LVY72_01990</name>
</gene>
<comment type="caution">
    <text evidence="5">The sequence shown here is derived from an EMBL/GenBank/DDBJ whole genome shotgun (WGS) entry which is preliminary data.</text>
</comment>
<dbReference type="SUPFAM" id="SSF53335">
    <property type="entry name" value="S-adenosyl-L-methionine-dependent methyltransferases"/>
    <property type="match status" value="1"/>
</dbReference>
<evidence type="ECO:0000256" key="2">
    <source>
        <dbReference type="ARBA" id="ARBA00022679"/>
    </source>
</evidence>
<dbReference type="RefSeq" id="WP_237817768.1">
    <property type="nucleotide sequence ID" value="NZ_JAKLTQ010000001.1"/>
</dbReference>
<feature type="domain" description="Methyltransferase" evidence="4">
    <location>
        <begin position="32"/>
        <end position="119"/>
    </location>
</feature>
<dbReference type="InterPro" id="IPR041698">
    <property type="entry name" value="Methyltransf_25"/>
</dbReference>
<dbReference type="PANTHER" id="PTHR43464">
    <property type="entry name" value="METHYLTRANSFERASE"/>
    <property type="match status" value="1"/>
</dbReference>
<keyword evidence="3" id="KW-0949">S-adenosyl-L-methionine</keyword>
<protein>
    <submittedName>
        <fullName evidence="5">Class I SAM-dependent methyltransferase</fullName>
    </submittedName>
</protein>
<dbReference type="EMBL" id="JAKLTQ010000001">
    <property type="protein sequence ID" value="MCG2620677.1"/>
    <property type="molecule type" value="Genomic_DNA"/>
</dbReference>
<evidence type="ECO:0000256" key="3">
    <source>
        <dbReference type="ARBA" id="ARBA00022691"/>
    </source>
</evidence>